<dbReference type="Pfam" id="PF06532">
    <property type="entry name" value="NrsF"/>
    <property type="match status" value="1"/>
</dbReference>
<dbReference type="Proteomes" id="UP001501353">
    <property type="component" value="Unassembled WGS sequence"/>
</dbReference>
<keyword evidence="1" id="KW-0472">Membrane</keyword>
<feature type="transmembrane region" description="Helical" evidence="1">
    <location>
        <begin position="188"/>
        <end position="207"/>
    </location>
</feature>
<gene>
    <name evidence="2" type="ORF">GCM10022212_31060</name>
</gene>
<feature type="transmembrane region" description="Helical" evidence="1">
    <location>
        <begin position="157"/>
        <end position="176"/>
    </location>
</feature>
<organism evidence="2 3">
    <name type="scientific">Actimicrobium antarcticum</name>
    <dbReference type="NCBI Taxonomy" id="1051899"/>
    <lineage>
        <taxon>Bacteria</taxon>
        <taxon>Pseudomonadati</taxon>
        <taxon>Pseudomonadota</taxon>
        <taxon>Betaproteobacteria</taxon>
        <taxon>Burkholderiales</taxon>
        <taxon>Oxalobacteraceae</taxon>
        <taxon>Actimicrobium</taxon>
    </lineage>
</organism>
<feature type="transmembrane region" description="Helical" evidence="1">
    <location>
        <begin position="131"/>
        <end position="150"/>
    </location>
</feature>
<protein>
    <submittedName>
        <fullName evidence="2">NrsF family protein</fullName>
    </submittedName>
</protein>
<sequence>MKTDDLITMLATGPDVDLPLRPNIEGVALVVAAILISTVLMVATLGVRADLIQAVALPAFWIKVTFVLALALFGWRATERLSLPGVRVRSLPFLIAAPLVMMWTLGLVTIINAEPDARAQLFWGQTWKYCPALIAMLSLPIFGAIMLVLRRTAPTRLTLAGAAAGFAAGSSAALVYTLHCPETASSFIGFWYVLGILVPTVFGALIGRRALAW</sequence>
<dbReference type="RefSeq" id="WP_344764624.1">
    <property type="nucleotide sequence ID" value="NZ_BAAAZE010000013.1"/>
</dbReference>
<keyword evidence="3" id="KW-1185">Reference proteome</keyword>
<evidence type="ECO:0000256" key="1">
    <source>
        <dbReference type="SAM" id="Phobius"/>
    </source>
</evidence>
<feature type="transmembrane region" description="Helical" evidence="1">
    <location>
        <begin position="27"/>
        <end position="47"/>
    </location>
</feature>
<dbReference type="EMBL" id="BAAAZE010000013">
    <property type="protein sequence ID" value="GAA4030546.1"/>
    <property type="molecule type" value="Genomic_DNA"/>
</dbReference>
<accession>A0ABP7TSE0</accession>
<keyword evidence="1" id="KW-0812">Transmembrane</keyword>
<proteinExistence type="predicted"/>
<reference evidence="3" key="1">
    <citation type="journal article" date="2019" name="Int. J. Syst. Evol. Microbiol.">
        <title>The Global Catalogue of Microorganisms (GCM) 10K type strain sequencing project: providing services to taxonomists for standard genome sequencing and annotation.</title>
        <authorList>
            <consortium name="The Broad Institute Genomics Platform"/>
            <consortium name="The Broad Institute Genome Sequencing Center for Infectious Disease"/>
            <person name="Wu L."/>
            <person name="Ma J."/>
        </authorList>
    </citation>
    <scope>NUCLEOTIDE SEQUENCE [LARGE SCALE GENOMIC DNA]</scope>
    <source>
        <strain evidence="3">JCM 16673</strain>
    </source>
</reference>
<feature type="transmembrane region" description="Helical" evidence="1">
    <location>
        <begin position="59"/>
        <end position="78"/>
    </location>
</feature>
<name>A0ABP7TSE0_9BURK</name>
<comment type="caution">
    <text evidence="2">The sequence shown here is derived from an EMBL/GenBank/DDBJ whole genome shotgun (WGS) entry which is preliminary data.</text>
</comment>
<keyword evidence="1" id="KW-1133">Transmembrane helix</keyword>
<evidence type="ECO:0000313" key="3">
    <source>
        <dbReference type="Proteomes" id="UP001501353"/>
    </source>
</evidence>
<dbReference type="InterPro" id="IPR009495">
    <property type="entry name" value="NrsF"/>
</dbReference>
<feature type="transmembrane region" description="Helical" evidence="1">
    <location>
        <begin position="90"/>
        <end position="111"/>
    </location>
</feature>
<evidence type="ECO:0000313" key="2">
    <source>
        <dbReference type="EMBL" id="GAA4030546.1"/>
    </source>
</evidence>